<accession>A8NBA3</accession>
<dbReference type="RefSeq" id="XP_001832102.2">
    <property type="nucleotide sequence ID" value="XM_001832050.2"/>
</dbReference>
<name>A8NBA3_COPC7</name>
<evidence type="ECO:0000313" key="1">
    <source>
        <dbReference type="EMBL" id="EAU89748.2"/>
    </source>
</evidence>
<dbReference type="GeneID" id="6008586"/>
<sequence>MSAIFPQEVFDIIIDILGSRPKPRNDPADRLDYFFARNALRNLALAGSYGILERCRIYLLPTLKLRTPARTEEFESFHPKLLGGIEAFARPEAPVGLVRRLELEFRWDRYSNGGLFDFQAEAGKCLKAMASLLPDIFALSFPNLEYLAIRGPVDDTPLELREAAVETLSSKFFKRTPLKEVHLSNLNTDISLLYDLPSSLTRFEFIQADFIDYAPWTDEMPVLALNAPDMILWPKTSVCTAIAFEEASTFNHLRKLNFVISDRTSQMTLPLVLAKVPTTLEELYITYHRTGLGYDIEIVPDLPQLTKLGIKFPWSLLRERADENIAFPTPFTLCTQANLNHIALHNVTHLELDYEWRFTLRSYREYGKTHELIQEARSHLSDIDTMLGDPSSPFHRLRHVKLWLTARVDWESEDCWVKEEQERLDLECNRRITEEAKVVFRKTLGRMESFEVWSRGWLGSPIFNGAFYSDVEHRSAVACREVPSTSRKFENVEAYGHPSVWGDITNGCVEM</sequence>
<organism evidence="1 2">
    <name type="scientific">Coprinopsis cinerea (strain Okayama-7 / 130 / ATCC MYA-4618 / FGSC 9003)</name>
    <name type="common">Inky cap fungus</name>
    <name type="synonym">Hormographiella aspergillata</name>
    <dbReference type="NCBI Taxonomy" id="240176"/>
    <lineage>
        <taxon>Eukaryota</taxon>
        <taxon>Fungi</taxon>
        <taxon>Dikarya</taxon>
        <taxon>Basidiomycota</taxon>
        <taxon>Agaricomycotina</taxon>
        <taxon>Agaricomycetes</taxon>
        <taxon>Agaricomycetidae</taxon>
        <taxon>Agaricales</taxon>
        <taxon>Agaricineae</taxon>
        <taxon>Psathyrellaceae</taxon>
        <taxon>Coprinopsis</taxon>
    </lineage>
</organism>
<dbReference type="AlphaFoldDB" id="A8NBA3"/>
<dbReference type="HOGENOM" id="CLU_533170_0_0_1"/>
<gene>
    <name evidence="1" type="ORF">CC1G_07473</name>
</gene>
<reference evidence="1 2" key="1">
    <citation type="journal article" date="2010" name="Proc. Natl. Acad. Sci. U.S.A.">
        <title>Insights into evolution of multicellular fungi from the assembled chromosomes of the mushroom Coprinopsis cinerea (Coprinus cinereus).</title>
        <authorList>
            <person name="Stajich J.E."/>
            <person name="Wilke S.K."/>
            <person name="Ahren D."/>
            <person name="Au C.H."/>
            <person name="Birren B.W."/>
            <person name="Borodovsky M."/>
            <person name="Burns C."/>
            <person name="Canback B."/>
            <person name="Casselton L.A."/>
            <person name="Cheng C.K."/>
            <person name="Deng J."/>
            <person name="Dietrich F.S."/>
            <person name="Fargo D.C."/>
            <person name="Farman M.L."/>
            <person name="Gathman A.C."/>
            <person name="Goldberg J."/>
            <person name="Guigo R."/>
            <person name="Hoegger P.J."/>
            <person name="Hooker J.B."/>
            <person name="Huggins A."/>
            <person name="James T.Y."/>
            <person name="Kamada T."/>
            <person name="Kilaru S."/>
            <person name="Kodira C."/>
            <person name="Kues U."/>
            <person name="Kupfer D."/>
            <person name="Kwan H.S."/>
            <person name="Lomsadze A."/>
            <person name="Li W."/>
            <person name="Lilly W.W."/>
            <person name="Ma L.J."/>
            <person name="Mackey A.J."/>
            <person name="Manning G."/>
            <person name="Martin F."/>
            <person name="Muraguchi H."/>
            <person name="Natvig D.O."/>
            <person name="Palmerini H."/>
            <person name="Ramesh M.A."/>
            <person name="Rehmeyer C.J."/>
            <person name="Roe B.A."/>
            <person name="Shenoy N."/>
            <person name="Stanke M."/>
            <person name="Ter-Hovhannisyan V."/>
            <person name="Tunlid A."/>
            <person name="Velagapudi R."/>
            <person name="Vision T.J."/>
            <person name="Zeng Q."/>
            <person name="Zolan M.E."/>
            <person name="Pukkila P.J."/>
        </authorList>
    </citation>
    <scope>NUCLEOTIDE SEQUENCE [LARGE SCALE GENOMIC DNA]</scope>
    <source>
        <strain evidence="2">Okayama-7 / 130 / ATCC MYA-4618 / FGSC 9003</strain>
    </source>
</reference>
<dbReference type="InParanoid" id="A8NBA3"/>
<dbReference type="KEGG" id="cci:CC1G_07473"/>
<comment type="caution">
    <text evidence="1">The sequence shown here is derived from an EMBL/GenBank/DDBJ whole genome shotgun (WGS) entry which is preliminary data.</text>
</comment>
<protein>
    <submittedName>
        <fullName evidence="1">Uncharacterized protein</fullName>
    </submittedName>
</protein>
<keyword evidence="2" id="KW-1185">Reference proteome</keyword>
<proteinExistence type="predicted"/>
<dbReference type="EMBL" id="AACS02000009">
    <property type="protein sequence ID" value="EAU89748.2"/>
    <property type="molecule type" value="Genomic_DNA"/>
</dbReference>
<dbReference type="Proteomes" id="UP000001861">
    <property type="component" value="Unassembled WGS sequence"/>
</dbReference>
<dbReference type="VEuPathDB" id="FungiDB:CC1G_07473"/>
<evidence type="ECO:0000313" key="2">
    <source>
        <dbReference type="Proteomes" id="UP000001861"/>
    </source>
</evidence>